<reference evidence="4" key="2">
    <citation type="submission" date="2022-06" db="UniProtKB">
        <authorList>
            <consortium name="EnsemblMetazoa"/>
        </authorList>
    </citation>
    <scope>IDENTIFICATION</scope>
</reference>
<evidence type="ECO:0000256" key="3">
    <source>
        <dbReference type="ARBA" id="ARBA00023273"/>
    </source>
</evidence>
<dbReference type="Gene3D" id="2.20.110.10">
    <property type="entry name" value="Histone H3 K4-specific methyltransferase SET7/9 N-terminal domain"/>
    <property type="match status" value="2"/>
</dbReference>
<dbReference type="PANTHER" id="PTHR46614:SF1">
    <property type="entry name" value="MORN REPEAT-CONTAINING PROTEIN 4"/>
    <property type="match status" value="1"/>
</dbReference>
<dbReference type="Proteomes" id="UP000007819">
    <property type="component" value="Chromosome A1"/>
</dbReference>
<sequence length="168" mass="19066">MQSADRIKRRSAASRFKNARVTKFGAYVYEDGTKYIGDWNDRGRKHGLGHVQLKDNTRYEGGFSNGLCSGLGVLQYPDGARYEGEFMEGWFHGHGMFWRADGMKYEGQFRGGRIWGLGLVTFKDGSHGLPRHEGFFKDCKFLQKKKCPAVVTDAQRAALMARIQTEQT</sequence>
<evidence type="ECO:0000256" key="1">
    <source>
        <dbReference type="ARBA" id="ARBA00004316"/>
    </source>
</evidence>
<dbReference type="PANTHER" id="PTHR46614">
    <property type="entry name" value="MORN REPEAT-CONTAINING PROTEIN 4"/>
    <property type="match status" value="1"/>
</dbReference>
<keyword evidence="3" id="KW-0966">Cell projection</keyword>
<dbReference type="InterPro" id="IPR052315">
    <property type="entry name" value="MORN4"/>
</dbReference>
<dbReference type="OrthoDB" id="406044at2759"/>
<keyword evidence="2" id="KW-0677">Repeat</keyword>
<evidence type="ECO:0008006" key="6">
    <source>
        <dbReference type="Google" id="ProtNLM"/>
    </source>
</evidence>
<organism evidence="4 5">
    <name type="scientific">Acyrthosiphon pisum</name>
    <name type="common">Pea aphid</name>
    <dbReference type="NCBI Taxonomy" id="7029"/>
    <lineage>
        <taxon>Eukaryota</taxon>
        <taxon>Metazoa</taxon>
        <taxon>Ecdysozoa</taxon>
        <taxon>Arthropoda</taxon>
        <taxon>Hexapoda</taxon>
        <taxon>Insecta</taxon>
        <taxon>Pterygota</taxon>
        <taxon>Neoptera</taxon>
        <taxon>Paraneoptera</taxon>
        <taxon>Hemiptera</taxon>
        <taxon>Sternorrhyncha</taxon>
        <taxon>Aphidomorpha</taxon>
        <taxon>Aphidoidea</taxon>
        <taxon>Aphididae</taxon>
        <taxon>Macrosiphini</taxon>
        <taxon>Acyrthosiphon</taxon>
    </lineage>
</organism>
<keyword evidence="5" id="KW-1185">Reference proteome</keyword>
<evidence type="ECO:0000313" key="4">
    <source>
        <dbReference type="EnsemblMetazoa" id="XP_029343862.1"/>
    </source>
</evidence>
<accession>A0A8R2NQD1</accession>
<dbReference type="Pfam" id="PF02493">
    <property type="entry name" value="MORN"/>
    <property type="match status" value="4"/>
</dbReference>
<dbReference type="SMART" id="SM00698">
    <property type="entry name" value="MORN"/>
    <property type="match status" value="4"/>
</dbReference>
<comment type="subcellular location">
    <subcellularLocation>
        <location evidence="1">Cell projection</location>
    </subcellularLocation>
</comment>
<dbReference type="GO" id="GO:0042995">
    <property type="term" value="C:cell projection"/>
    <property type="evidence" value="ECO:0007669"/>
    <property type="project" value="UniProtKB-SubCell"/>
</dbReference>
<name>A0A8R2NQD1_ACYPI</name>
<dbReference type="GO" id="GO:0048678">
    <property type="term" value="P:response to axon injury"/>
    <property type="evidence" value="ECO:0007669"/>
    <property type="project" value="TreeGrafter"/>
</dbReference>
<protein>
    <recommendedName>
        <fullName evidence="6">MORN repeat-containing protein 4</fullName>
    </recommendedName>
</protein>
<evidence type="ECO:0000256" key="2">
    <source>
        <dbReference type="ARBA" id="ARBA00022737"/>
    </source>
</evidence>
<dbReference type="AlphaFoldDB" id="A0A8R2NQD1"/>
<dbReference type="InterPro" id="IPR003409">
    <property type="entry name" value="MORN"/>
</dbReference>
<proteinExistence type="predicted"/>
<dbReference type="EnsemblMetazoa" id="XM_029488002.1">
    <property type="protein sequence ID" value="XP_029343862.1"/>
    <property type="gene ID" value="LOC100166646"/>
</dbReference>
<reference evidence="5" key="1">
    <citation type="submission" date="2010-06" db="EMBL/GenBank/DDBJ databases">
        <authorList>
            <person name="Jiang H."/>
            <person name="Abraham K."/>
            <person name="Ali S."/>
            <person name="Alsbrooks S.L."/>
            <person name="Anim B.N."/>
            <person name="Anosike U.S."/>
            <person name="Attaway T."/>
            <person name="Bandaranaike D.P."/>
            <person name="Battles P.K."/>
            <person name="Bell S.N."/>
            <person name="Bell A.V."/>
            <person name="Beltran B."/>
            <person name="Bickham C."/>
            <person name="Bustamante Y."/>
            <person name="Caleb T."/>
            <person name="Canada A."/>
            <person name="Cardenas V."/>
            <person name="Carter K."/>
            <person name="Chacko J."/>
            <person name="Chandrabose M.N."/>
            <person name="Chavez D."/>
            <person name="Chavez A."/>
            <person name="Chen L."/>
            <person name="Chu H.-S."/>
            <person name="Claassen K.J."/>
            <person name="Cockrell R."/>
            <person name="Collins M."/>
            <person name="Cooper J.A."/>
            <person name="Cree A."/>
            <person name="Curry S.M."/>
            <person name="Da Y."/>
            <person name="Dao M.D."/>
            <person name="Das B."/>
            <person name="Davila M.-L."/>
            <person name="Davy-Carroll L."/>
            <person name="Denson S."/>
            <person name="Dinh H."/>
            <person name="Ebong V.E."/>
            <person name="Edwards J.R."/>
            <person name="Egan A."/>
            <person name="El-Daye J."/>
            <person name="Escobedo L."/>
            <person name="Fernandez S."/>
            <person name="Fernando P.R."/>
            <person name="Flagg N."/>
            <person name="Forbes L.D."/>
            <person name="Fowler R.G."/>
            <person name="Fu Q."/>
            <person name="Gabisi R.A."/>
            <person name="Ganer J."/>
            <person name="Garbino Pronczuk A."/>
            <person name="Garcia R.M."/>
            <person name="Garner T."/>
            <person name="Garrett T.E."/>
            <person name="Gonzalez D.A."/>
            <person name="Hamid H."/>
            <person name="Hawkins E.S."/>
            <person name="Hirani K."/>
            <person name="Hogues M.E."/>
            <person name="Hollins B."/>
            <person name="Hsiao C.-H."/>
            <person name="Jabil R."/>
            <person name="James M.L."/>
            <person name="Jhangiani S.N."/>
            <person name="Johnson B."/>
            <person name="Johnson Q."/>
            <person name="Joshi V."/>
            <person name="Kalu J.B."/>
            <person name="Kam C."/>
            <person name="Kashfia A."/>
            <person name="Keebler J."/>
            <person name="Kisamo H."/>
            <person name="Kovar C.L."/>
            <person name="Lago L.A."/>
            <person name="Lai C.-Y."/>
            <person name="Laidlaw J."/>
            <person name="Lara F."/>
            <person name="Le T.-K."/>
            <person name="Lee S.L."/>
            <person name="Legall F.H."/>
            <person name="Lemon S.J."/>
            <person name="Lewis L.R."/>
            <person name="Li B."/>
            <person name="Liu Y."/>
            <person name="Liu Y.-S."/>
            <person name="Lopez J."/>
            <person name="Lozado R.J."/>
            <person name="Lu J."/>
            <person name="Madu R.C."/>
            <person name="Maheshwari M."/>
            <person name="Maheshwari R."/>
            <person name="Malloy K."/>
            <person name="Martinez E."/>
            <person name="Mathew T."/>
            <person name="Mercado I.C."/>
            <person name="Mercado C."/>
            <person name="Meyer B."/>
            <person name="Montgomery K."/>
            <person name="Morgan M.B."/>
            <person name="Munidasa M."/>
            <person name="Nazareth L.V."/>
            <person name="Nelson J."/>
            <person name="Ng B.M."/>
            <person name="Nguyen N.B."/>
            <person name="Nguyen P.Q."/>
            <person name="Nguyen T."/>
            <person name="Obregon M."/>
            <person name="Okwuonu G.O."/>
            <person name="Onwere C.G."/>
            <person name="Orozco G."/>
            <person name="Parra A."/>
            <person name="Patel S."/>
            <person name="Patil S."/>
            <person name="Perez A."/>
            <person name="Perez Y."/>
            <person name="Pham C."/>
            <person name="Primus E.L."/>
            <person name="Pu L.-L."/>
            <person name="Puazo M."/>
            <person name="Qin X."/>
            <person name="Quiroz J.B."/>
            <person name="Reese J."/>
            <person name="Richards S."/>
            <person name="Rives C.M."/>
            <person name="Robberts R."/>
            <person name="Ruiz S.J."/>
            <person name="Ruiz M.J."/>
            <person name="Santibanez J."/>
            <person name="Schneider B.W."/>
            <person name="Sisson I."/>
            <person name="Smith M."/>
            <person name="Sodergren E."/>
            <person name="Song X.-Z."/>
            <person name="Song B.B."/>
            <person name="Summersgill H."/>
            <person name="Thelus R."/>
            <person name="Thornton R.D."/>
            <person name="Trejos Z.Y."/>
            <person name="Usmani K."/>
            <person name="Vattathil S."/>
            <person name="Villasana D."/>
            <person name="Walker D.L."/>
            <person name="Wang S."/>
            <person name="Wang K."/>
            <person name="White C.S."/>
            <person name="Williams A.C."/>
            <person name="Williamson J."/>
            <person name="Wilson K."/>
            <person name="Woghiren I.O."/>
            <person name="Woodworth J.R."/>
            <person name="Worley K.C."/>
            <person name="Wright R.A."/>
            <person name="Wu W."/>
            <person name="Young L."/>
            <person name="Zhang L."/>
            <person name="Zhang J."/>
            <person name="Zhu Y."/>
            <person name="Muzny D.M."/>
            <person name="Weinstock G."/>
            <person name="Gibbs R.A."/>
        </authorList>
    </citation>
    <scope>NUCLEOTIDE SEQUENCE [LARGE SCALE GENOMIC DNA]</scope>
    <source>
        <strain evidence="5">LSR1</strain>
    </source>
</reference>
<evidence type="ECO:0000313" key="5">
    <source>
        <dbReference type="Proteomes" id="UP000007819"/>
    </source>
</evidence>
<dbReference type="SUPFAM" id="SSF82185">
    <property type="entry name" value="Histone H3 K4-specific methyltransferase SET7/9 N-terminal domain"/>
    <property type="match status" value="1"/>
</dbReference>